<name>A0A9D3YN11_DREPO</name>
<comment type="caution">
    <text evidence="1">The sequence shown here is derived from an EMBL/GenBank/DDBJ whole genome shotgun (WGS) entry which is preliminary data.</text>
</comment>
<organism evidence="1 2">
    <name type="scientific">Dreissena polymorpha</name>
    <name type="common">Zebra mussel</name>
    <name type="synonym">Mytilus polymorpha</name>
    <dbReference type="NCBI Taxonomy" id="45954"/>
    <lineage>
        <taxon>Eukaryota</taxon>
        <taxon>Metazoa</taxon>
        <taxon>Spiralia</taxon>
        <taxon>Lophotrochozoa</taxon>
        <taxon>Mollusca</taxon>
        <taxon>Bivalvia</taxon>
        <taxon>Autobranchia</taxon>
        <taxon>Heteroconchia</taxon>
        <taxon>Euheterodonta</taxon>
        <taxon>Imparidentia</taxon>
        <taxon>Neoheterodontei</taxon>
        <taxon>Myida</taxon>
        <taxon>Dreissenoidea</taxon>
        <taxon>Dreissenidae</taxon>
        <taxon>Dreissena</taxon>
    </lineage>
</organism>
<sequence length="58" mass="6380">MRVFNIDKGLVQVIQKLYRNASSAVLLNGQKGTSSGHQWASVRVVCSHPSCSTFFLRG</sequence>
<evidence type="ECO:0000313" key="2">
    <source>
        <dbReference type="Proteomes" id="UP000828390"/>
    </source>
</evidence>
<dbReference type="Proteomes" id="UP000828390">
    <property type="component" value="Unassembled WGS sequence"/>
</dbReference>
<gene>
    <name evidence="1" type="ORF">DPMN_076067</name>
</gene>
<reference evidence="1" key="1">
    <citation type="journal article" date="2019" name="bioRxiv">
        <title>The Genome of the Zebra Mussel, Dreissena polymorpha: A Resource for Invasive Species Research.</title>
        <authorList>
            <person name="McCartney M.A."/>
            <person name="Auch B."/>
            <person name="Kono T."/>
            <person name="Mallez S."/>
            <person name="Zhang Y."/>
            <person name="Obille A."/>
            <person name="Becker A."/>
            <person name="Abrahante J.E."/>
            <person name="Garbe J."/>
            <person name="Badalamenti J.P."/>
            <person name="Herman A."/>
            <person name="Mangelson H."/>
            <person name="Liachko I."/>
            <person name="Sullivan S."/>
            <person name="Sone E.D."/>
            <person name="Koren S."/>
            <person name="Silverstein K.A.T."/>
            <person name="Beckman K.B."/>
            <person name="Gohl D.M."/>
        </authorList>
    </citation>
    <scope>NUCLEOTIDE SEQUENCE</scope>
    <source>
        <strain evidence="1">Duluth1</strain>
        <tissue evidence="1">Whole animal</tissue>
    </source>
</reference>
<reference evidence="1" key="2">
    <citation type="submission" date="2020-11" db="EMBL/GenBank/DDBJ databases">
        <authorList>
            <person name="McCartney M.A."/>
            <person name="Auch B."/>
            <person name="Kono T."/>
            <person name="Mallez S."/>
            <person name="Becker A."/>
            <person name="Gohl D.M."/>
            <person name="Silverstein K.A.T."/>
            <person name="Koren S."/>
            <person name="Bechman K.B."/>
            <person name="Herman A."/>
            <person name="Abrahante J.E."/>
            <person name="Garbe J."/>
        </authorList>
    </citation>
    <scope>NUCLEOTIDE SEQUENCE</scope>
    <source>
        <strain evidence="1">Duluth1</strain>
        <tissue evidence="1">Whole animal</tissue>
    </source>
</reference>
<proteinExistence type="predicted"/>
<accession>A0A9D3YN11</accession>
<keyword evidence="2" id="KW-1185">Reference proteome</keyword>
<dbReference type="EMBL" id="JAIWYP010000015">
    <property type="protein sequence ID" value="KAH3701083.1"/>
    <property type="molecule type" value="Genomic_DNA"/>
</dbReference>
<dbReference type="AlphaFoldDB" id="A0A9D3YN11"/>
<evidence type="ECO:0000313" key="1">
    <source>
        <dbReference type="EMBL" id="KAH3701083.1"/>
    </source>
</evidence>
<protein>
    <submittedName>
        <fullName evidence="1">Uncharacterized protein</fullName>
    </submittedName>
</protein>